<accession>A0A6M3JQU3</accession>
<dbReference type="EMBL" id="MT141940">
    <property type="protein sequence ID" value="QJA72306.1"/>
    <property type="molecule type" value="Genomic_DNA"/>
</dbReference>
<protein>
    <submittedName>
        <fullName evidence="1">Putative structural protein</fullName>
    </submittedName>
</protein>
<proteinExistence type="predicted"/>
<organism evidence="1">
    <name type="scientific">viral metagenome</name>
    <dbReference type="NCBI Taxonomy" id="1070528"/>
    <lineage>
        <taxon>unclassified sequences</taxon>
        <taxon>metagenomes</taxon>
        <taxon>organismal metagenomes</taxon>
    </lineage>
</organism>
<sequence length="214" mass="22618">MGIDMAPTDNAFGFACYGPVLRASMYVVQTAPTIAFYHNDMVHMTTGGGVAILTPHLGYMPMVADDAVLAAGDFLLGSVQAVFDEDMNPINYMAVGRVGNGTIAGYLLIADDPQQLFVAQEDSTGNAITYTVTEGQCNAEVFPPALNAGNTTTGVSKQEIDSSSAANTSTLMLRVLRAHPDDTPATDTYWCRYICMINTHQYGNVGVTAVTAAG</sequence>
<evidence type="ECO:0000313" key="1">
    <source>
        <dbReference type="EMBL" id="QJA72306.1"/>
    </source>
</evidence>
<dbReference type="AlphaFoldDB" id="A0A6M3JQU3"/>
<gene>
    <name evidence="1" type="ORF">MM415A02808_0010</name>
</gene>
<name>A0A6M3JQU3_9ZZZZ</name>
<reference evidence="1" key="1">
    <citation type="submission" date="2020-03" db="EMBL/GenBank/DDBJ databases">
        <title>The deep terrestrial virosphere.</title>
        <authorList>
            <person name="Holmfeldt K."/>
            <person name="Nilsson E."/>
            <person name="Simone D."/>
            <person name="Lopez-Fernandez M."/>
            <person name="Wu X."/>
            <person name="de Brujin I."/>
            <person name="Lundin D."/>
            <person name="Andersson A."/>
            <person name="Bertilsson S."/>
            <person name="Dopson M."/>
        </authorList>
    </citation>
    <scope>NUCLEOTIDE SEQUENCE</scope>
    <source>
        <strain evidence="1">MM415A02808</strain>
    </source>
</reference>